<keyword evidence="1" id="KW-0472">Membrane</keyword>
<dbReference type="HOGENOM" id="CLU_180714_0_0_11"/>
<feature type="transmembrane region" description="Helical" evidence="1">
    <location>
        <begin position="57"/>
        <end position="78"/>
    </location>
</feature>
<evidence type="ECO:0000256" key="1">
    <source>
        <dbReference type="SAM" id="Phobius"/>
    </source>
</evidence>
<sequence length="95" mass="9919">MELLFVALFGALIGLVARYALPHRATHGALLIPAVGTITAMVAWVALTWAGLRWDQGVIWIATLAISALVAAGTDLLLGRRRSSADARDLAAIGG</sequence>
<dbReference type="RefSeq" id="WP_045527262.1">
    <property type="nucleotide sequence ID" value="NZ_CP011043.1"/>
</dbReference>
<proteinExistence type="predicted"/>
<gene>
    <name evidence="2" type="ORF">VO01_04890</name>
</gene>
<feature type="transmembrane region" description="Helical" evidence="1">
    <location>
        <begin position="28"/>
        <end position="50"/>
    </location>
</feature>
<name>A0A0D5CGZ0_9MICO</name>
<dbReference type="AlphaFoldDB" id="A0A0D5CGZ0"/>
<organism evidence="2 3">
    <name type="scientific">Clavibacter michiganensis subsp. insidiosus</name>
    <dbReference type="NCBI Taxonomy" id="33014"/>
    <lineage>
        <taxon>Bacteria</taxon>
        <taxon>Bacillati</taxon>
        <taxon>Actinomycetota</taxon>
        <taxon>Actinomycetes</taxon>
        <taxon>Micrococcales</taxon>
        <taxon>Microbacteriaceae</taxon>
        <taxon>Clavibacter</taxon>
    </lineage>
</organism>
<dbReference type="EMBL" id="CP011043">
    <property type="protein sequence ID" value="AJW78554.1"/>
    <property type="molecule type" value="Genomic_DNA"/>
</dbReference>
<dbReference type="OrthoDB" id="5121696at2"/>
<protein>
    <submittedName>
        <fullName evidence="2">Membrane protein</fullName>
    </submittedName>
</protein>
<evidence type="ECO:0000313" key="3">
    <source>
        <dbReference type="Proteomes" id="UP000032604"/>
    </source>
</evidence>
<dbReference type="PATRIC" id="fig|33014.5.peg.1021"/>
<dbReference type="Proteomes" id="UP000032604">
    <property type="component" value="Chromosome"/>
</dbReference>
<keyword evidence="1" id="KW-1133">Transmembrane helix</keyword>
<keyword evidence="1" id="KW-0812">Transmembrane</keyword>
<evidence type="ECO:0000313" key="2">
    <source>
        <dbReference type="EMBL" id="AJW78554.1"/>
    </source>
</evidence>
<dbReference type="KEGG" id="cmh:VO01_04890"/>
<accession>A0A0D5CGZ0</accession>
<reference evidence="2 3" key="1">
    <citation type="journal article" date="2015" name="Genome Announc.">
        <title>Complete Genome Sequence of Clavibacter michiganensis subsp. insidiosus R1-1 Using PacBio Single-Molecule Real-Time Technology.</title>
        <authorList>
            <person name="Lu Y."/>
            <person name="Samac D.A."/>
            <person name="Glazebrook J."/>
            <person name="Ishimaru C.A."/>
        </authorList>
    </citation>
    <scope>NUCLEOTIDE SEQUENCE [LARGE SCALE GENOMIC DNA]</scope>
    <source>
        <strain evidence="2 3">R1-1</strain>
    </source>
</reference>